<evidence type="ECO:0000256" key="8">
    <source>
        <dbReference type="ARBA" id="ARBA00023004"/>
    </source>
</evidence>
<dbReference type="CDD" id="cd02803">
    <property type="entry name" value="OYE_like_FMN_family"/>
    <property type="match status" value="1"/>
</dbReference>
<dbReference type="Pfam" id="PF07992">
    <property type="entry name" value="Pyr_redox_2"/>
    <property type="match status" value="1"/>
</dbReference>
<evidence type="ECO:0000256" key="2">
    <source>
        <dbReference type="ARBA" id="ARBA00001966"/>
    </source>
</evidence>
<keyword evidence="9" id="KW-0411">Iron-sulfur</keyword>
<dbReference type="Gene3D" id="3.50.50.60">
    <property type="entry name" value="FAD/NAD(P)-binding domain"/>
    <property type="match status" value="1"/>
</dbReference>
<sequence length="660" mass="72323">MCEYKALFRPLKVGNIVLRNRIVAAPITKYGLLPSMADELETIAAKARGGAGMVIVGSVAVEDQESLIYHEASSLNGSRKGIYNEEISLIHQYGAKAEVQLLHCGMFADMRHREGNPVGPYTFVRDEIPFQGYEGVENNQIMDGRTVIGMDEAKMKQVCDQYANMAIEAKCMGFDAVMLHFAHGWLPAQFLSPFFNKRTDEYGGSFENRIRFPQMIVNEVRKAVGPGYTLDMRIGAKEYVEGGLEPDEVIEFIRRIEDKIDMVHISSGLDKFVGPTSYIETPSILPHGINVEFARRAKEVLHIPVCTVGGIMMPQEAEEILEKGWADMVALGRGLIADPDWPRKAGCGCTEDITPCIRCVSCYGVATEGRSQGCAVNPRYTRQLRLKTEETGPVEACRVAVVGGGPAGMQAAVAAAKRGHQVTLYEETGDLGGLLKISDGDETKIDMRNYKNHLIAQVMKSDRIEVKLHTKATPEMIKESGADRLIVATGSVPVRPPVKGIDKPHVYDIVSAHFHEEKMGGTVAVIGGGPSGCELALALGRRGRRVSLIEVTDRLAAAGNLLYRGALTELLKDNKQIEVKLNTRAVEIKENSIVLQGTEGIPYEIPADNVVYCTGLRPRQAEAESFVDVVYDVRLAGDCIGPRRINEVVHEGYFAGSFIV</sequence>
<dbReference type="Pfam" id="PF00724">
    <property type="entry name" value="Oxidored_FMN"/>
    <property type="match status" value="1"/>
</dbReference>
<proteinExistence type="inferred from homology"/>
<dbReference type="Proteomes" id="UP000261166">
    <property type="component" value="Unassembled WGS sequence"/>
</dbReference>
<dbReference type="EMBL" id="QVLU01000013">
    <property type="protein sequence ID" value="RGE70841.1"/>
    <property type="molecule type" value="Genomic_DNA"/>
</dbReference>
<dbReference type="SUPFAM" id="SSF51905">
    <property type="entry name" value="FAD/NAD(P)-binding domain"/>
    <property type="match status" value="1"/>
</dbReference>
<evidence type="ECO:0000256" key="1">
    <source>
        <dbReference type="ARBA" id="ARBA00001917"/>
    </source>
</evidence>
<evidence type="ECO:0000256" key="7">
    <source>
        <dbReference type="ARBA" id="ARBA00023002"/>
    </source>
</evidence>
<keyword evidence="6" id="KW-0479">Metal-binding</keyword>
<organism evidence="12 13">
    <name type="scientific">Eisenbergiella massiliensis</name>
    <dbReference type="NCBI Taxonomy" id="1720294"/>
    <lineage>
        <taxon>Bacteria</taxon>
        <taxon>Bacillati</taxon>
        <taxon>Bacillota</taxon>
        <taxon>Clostridia</taxon>
        <taxon>Lachnospirales</taxon>
        <taxon>Lachnospiraceae</taxon>
        <taxon>Eisenbergiella</taxon>
    </lineage>
</organism>
<evidence type="ECO:0000313" key="13">
    <source>
        <dbReference type="Proteomes" id="UP000261166"/>
    </source>
</evidence>
<comment type="cofactor">
    <cofactor evidence="2">
        <name>[4Fe-4S] cluster</name>
        <dbReference type="ChEBI" id="CHEBI:49883"/>
    </cofactor>
</comment>
<keyword evidence="5" id="KW-0288">FMN</keyword>
<dbReference type="PANTHER" id="PTHR42917">
    <property type="entry name" value="2,4-DIENOYL-COA REDUCTASE"/>
    <property type="match status" value="1"/>
</dbReference>
<dbReference type="GO" id="GO:0016491">
    <property type="term" value="F:oxidoreductase activity"/>
    <property type="evidence" value="ECO:0007669"/>
    <property type="project" value="UniProtKB-KW"/>
</dbReference>
<reference evidence="12 13" key="1">
    <citation type="submission" date="2018-08" db="EMBL/GenBank/DDBJ databases">
        <title>A genome reference for cultivated species of the human gut microbiota.</title>
        <authorList>
            <person name="Zou Y."/>
            <person name="Xue W."/>
            <person name="Luo G."/>
        </authorList>
    </citation>
    <scope>NUCLEOTIDE SEQUENCE [LARGE SCALE GENOMIC DNA]</scope>
    <source>
        <strain evidence="12 13">AF26-4BH</strain>
    </source>
</reference>
<dbReference type="Gene3D" id="3.20.20.70">
    <property type="entry name" value="Aldolase class I"/>
    <property type="match status" value="1"/>
</dbReference>
<keyword evidence="4" id="KW-0285">Flavoprotein</keyword>
<name>A0A3E3IV75_9FIRM</name>
<evidence type="ECO:0000256" key="9">
    <source>
        <dbReference type="ARBA" id="ARBA00023014"/>
    </source>
</evidence>
<dbReference type="PANTHER" id="PTHR42917:SF2">
    <property type="entry name" value="2,4-DIENOYL-COA REDUCTASE [(2E)-ENOYL-COA-PRODUCING]"/>
    <property type="match status" value="1"/>
</dbReference>
<gene>
    <name evidence="12" type="ORF">DWY69_15025</name>
</gene>
<evidence type="ECO:0000256" key="3">
    <source>
        <dbReference type="ARBA" id="ARBA00011048"/>
    </source>
</evidence>
<dbReference type="InterPro" id="IPR013785">
    <property type="entry name" value="Aldolase_TIM"/>
</dbReference>
<comment type="cofactor">
    <cofactor evidence="1">
        <name>FMN</name>
        <dbReference type="ChEBI" id="CHEBI:58210"/>
    </cofactor>
</comment>
<dbReference type="PRINTS" id="PR00469">
    <property type="entry name" value="PNDRDTASEII"/>
</dbReference>
<evidence type="ECO:0000259" key="11">
    <source>
        <dbReference type="Pfam" id="PF07992"/>
    </source>
</evidence>
<keyword evidence="8" id="KW-0408">Iron</keyword>
<dbReference type="GO" id="GO:0010181">
    <property type="term" value="F:FMN binding"/>
    <property type="evidence" value="ECO:0007669"/>
    <property type="project" value="InterPro"/>
</dbReference>
<dbReference type="OrthoDB" id="9772736at2"/>
<comment type="caution">
    <text evidence="12">The sequence shown here is derived from an EMBL/GenBank/DDBJ whole genome shotgun (WGS) entry which is preliminary data.</text>
</comment>
<dbReference type="GO" id="GO:0051536">
    <property type="term" value="F:iron-sulfur cluster binding"/>
    <property type="evidence" value="ECO:0007669"/>
    <property type="project" value="UniProtKB-KW"/>
</dbReference>
<protein>
    <submittedName>
        <fullName evidence="12">FAD-dependent oxidoreductase</fullName>
    </submittedName>
</protein>
<comment type="similarity">
    <text evidence="3">In the N-terminal section; belongs to the NADH:flavin oxidoreductase/NADH oxidase family.</text>
</comment>
<dbReference type="Gene3D" id="3.40.50.720">
    <property type="entry name" value="NAD(P)-binding Rossmann-like Domain"/>
    <property type="match status" value="1"/>
</dbReference>
<dbReference type="InterPro" id="IPR051793">
    <property type="entry name" value="NADH:flavin_oxidoreductase"/>
</dbReference>
<evidence type="ECO:0000256" key="6">
    <source>
        <dbReference type="ARBA" id="ARBA00022723"/>
    </source>
</evidence>
<evidence type="ECO:0000256" key="4">
    <source>
        <dbReference type="ARBA" id="ARBA00022630"/>
    </source>
</evidence>
<dbReference type="SUPFAM" id="SSF51395">
    <property type="entry name" value="FMN-linked oxidoreductases"/>
    <property type="match status" value="1"/>
</dbReference>
<dbReference type="InterPro" id="IPR023753">
    <property type="entry name" value="FAD/NAD-binding_dom"/>
</dbReference>
<dbReference type="RefSeq" id="WP_117531027.1">
    <property type="nucleotide sequence ID" value="NZ_JBKUNB010000006.1"/>
</dbReference>
<dbReference type="InterPro" id="IPR001155">
    <property type="entry name" value="OxRdtase_FMN_N"/>
</dbReference>
<accession>A0A3E3IV75</accession>
<evidence type="ECO:0000313" key="12">
    <source>
        <dbReference type="EMBL" id="RGE70841.1"/>
    </source>
</evidence>
<dbReference type="PRINTS" id="PR00368">
    <property type="entry name" value="FADPNR"/>
</dbReference>
<evidence type="ECO:0000259" key="10">
    <source>
        <dbReference type="Pfam" id="PF00724"/>
    </source>
</evidence>
<keyword evidence="7" id="KW-0560">Oxidoreductase</keyword>
<dbReference type="InterPro" id="IPR036188">
    <property type="entry name" value="FAD/NAD-bd_sf"/>
</dbReference>
<feature type="domain" description="FAD/NAD(P)-binding" evidence="11">
    <location>
        <begin position="398"/>
        <end position="623"/>
    </location>
</feature>
<feature type="domain" description="NADH:flavin oxidoreductase/NADH oxidase N-terminal" evidence="10">
    <location>
        <begin position="7"/>
        <end position="346"/>
    </location>
</feature>
<dbReference type="AlphaFoldDB" id="A0A3E3IV75"/>
<dbReference type="GO" id="GO:0046872">
    <property type="term" value="F:metal ion binding"/>
    <property type="evidence" value="ECO:0007669"/>
    <property type="project" value="UniProtKB-KW"/>
</dbReference>
<evidence type="ECO:0000256" key="5">
    <source>
        <dbReference type="ARBA" id="ARBA00022643"/>
    </source>
</evidence>